<accession>A0A7S9Q1I8</accession>
<organism evidence="1 2">
    <name type="scientific">Pseudomonas fulva</name>
    <dbReference type="NCBI Taxonomy" id="47880"/>
    <lineage>
        <taxon>Bacteria</taxon>
        <taxon>Pseudomonadati</taxon>
        <taxon>Pseudomonadota</taxon>
        <taxon>Gammaproteobacteria</taxon>
        <taxon>Pseudomonadales</taxon>
        <taxon>Pseudomonadaceae</taxon>
        <taxon>Pseudomonas</taxon>
    </lineage>
</organism>
<evidence type="ECO:0000313" key="1">
    <source>
        <dbReference type="EMBL" id="QPH47566.1"/>
    </source>
</evidence>
<name>A0A7S9Q1I8_9PSED</name>
<reference evidence="1 2" key="1">
    <citation type="submission" date="2020-11" db="EMBL/GenBank/DDBJ databases">
        <title>Pseudomonas fulva producing VIM-24.</title>
        <authorList>
            <person name="Liu S."/>
        </authorList>
    </citation>
    <scope>NUCLEOTIDE SEQUENCE [LARGE SCALE GENOMIC DNA]</scope>
    <source>
        <strain evidence="1 2">ZDHY414</strain>
    </source>
</reference>
<dbReference type="Proteomes" id="UP000594430">
    <property type="component" value="Chromosome"/>
</dbReference>
<dbReference type="AlphaFoldDB" id="A0A7S9Q1I8"/>
<gene>
    <name evidence="1" type="ORF">IZU98_14250</name>
</gene>
<proteinExistence type="predicted"/>
<sequence length="142" mass="16061">MDHSRLRRDQHIEIRRRVLLQPWCFDRSEAKQLLEPHPDLLGHGVSSAPLDLGQHFQQVMPLDRKDGKFAHYRQHVVIKDALDLLQRALQALLEHTTAVLESQAVHRLEGVLLCEVVGAALVGPVHTGIGIWGDQPPRFVAQ</sequence>
<evidence type="ECO:0000313" key="2">
    <source>
        <dbReference type="Proteomes" id="UP000594430"/>
    </source>
</evidence>
<protein>
    <submittedName>
        <fullName evidence="1">Uncharacterized protein</fullName>
    </submittedName>
</protein>
<dbReference type="EMBL" id="CP064946">
    <property type="protein sequence ID" value="QPH47566.1"/>
    <property type="molecule type" value="Genomic_DNA"/>
</dbReference>